<evidence type="ECO:0000313" key="4">
    <source>
        <dbReference type="EMBL" id="SEN08970.1"/>
    </source>
</evidence>
<evidence type="ECO:0000256" key="1">
    <source>
        <dbReference type="ARBA" id="ARBA00002486"/>
    </source>
</evidence>
<dbReference type="Proteomes" id="UP000199158">
    <property type="component" value="Unassembled WGS sequence"/>
</dbReference>
<keyword evidence="4" id="KW-0808">Transferase</keyword>
<dbReference type="EMBL" id="FOCG01000003">
    <property type="protein sequence ID" value="SEN08970.1"/>
    <property type="molecule type" value="Genomic_DNA"/>
</dbReference>
<dbReference type="AlphaFoldDB" id="A0A1H8DP16"/>
<keyword evidence="3" id="KW-0119">Carbohydrate metabolism</keyword>
<sequence>MNSGFNLNDVKVKNRALILRLVATKYPVSRVELARKTGLTKTTSSKIVADLINEGFICERQAPMPKFSGAGRKPIVLDIADNAPSVCGMLVKRGFCIVIQSDLKGNIMAESRFDYSSISAEKLVSNLIQHYRKLQAASCSKMIAVGIASLGPVDIVAQTIANPPNFYGIENLPLSQLIHEQTGLPCYLMNDAKAGALAEKIYGNGRDMENFLYLHIEGGIGSGYVLHNQVFHGDLGQSGELGHTSIDFWGKKCTCGNVGCLELYSNIDMMNRKMRSFSKENEPHCDYLWEDILNMADNGSTVAIAALDEFCQYLSYGLVNAVTLMDIHHVIVGYECRTDSHTLERLLSQKLNDRLAAAGRGKIHVKRSFFGSSAPLMGSAAAVIDKLFNGELMVQI</sequence>
<proteinExistence type="inferred from homology"/>
<organism evidence="4 5">
    <name type="scientific">Hydrogenoanaerobacterium saccharovorans</name>
    <dbReference type="NCBI Taxonomy" id="474960"/>
    <lineage>
        <taxon>Bacteria</taxon>
        <taxon>Bacillati</taxon>
        <taxon>Bacillota</taxon>
        <taxon>Clostridia</taxon>
        <taxon>Eubacteriales</taxon>
        <taxon>Oscillospiraceae</taxon>
        <taxon>Hydrogenoanaerobacterium</taxon>
    </lineage>
</organism>
<dbReference type="SUPFAM" id="SSF46785">
    <property type="entry name" value="Winged helix' DNA-binding domain"/>
    <property type="match status" value="1"/>
</dbReference>
<evidence type="ECO:0000313" key="5">
    <source>
        <dbReference type="Proteomes" id="UP000199158"/>
    </source>
</evidence>
<dbReference type="InterPro" id="IPR036388">
    <property type="entry name" value="WH-like_DNA-bd_sf"/>
</dbReference>
<dbReference type="SUPFAM" id="SSF53067">
    <property type="entry name" value="Actin-like ATPase domain"/>
    <property type="match status" value="1"/>
</dbReference>
<comment type="similarity">
    <text evidence="2">Belongs to the ROK (NagC/XylR) family.</text>
</comment>
<keyword evidence="4" id="KW-0418">Kinase</keyword>
<dbReference type="InterPro" id="IPR036390">
    <property type="entry name" value="WH_DNA-bd_sf"/>
</dbReference>
<name>A0A1H8DP16_9FIRM</name>
<dbReference type="STRING" id="474960.SAMN05216180_2718"/>
<dbReference type="PANTHER" id="PTHR18964">
    <property type="entry name" value="ROK (REPRESSOR, ORF, KINASE) FAMILY"/>
    <property type="match status" value="1"/>
</dbReference>
<evidence type="ECO:0000256" key="2">
    <source>
        <dbReference type="ARBA" id="ARBA00006479"/>
    </source>
</evidence>
<comment type="function">
    <text evidence="1">Transcriptional repressor of xylose-utilizing enzymes.</text>
</comment>
<evidence type="ECO:0000256" key="3">
    <source>
        <dbReference type="ARBA" id="ARBA00022629"/>
    </source>
</evidence>
<accession>A0A1H8DP16</accession>
<dbReference type="Gene3D" id="3.30.420.40">
    <property type="match status" value="2"/>
</dbReference>
<dbReference type="Gene3D" id="1.10.10.10">
    <property type="entry name" value="Winged helix-like DNA-binding domain superfamily/Winged helix DNA-binding domain"/>
    <property type="match status" value="1"/>
</dbReference>
<dbReference type="InterPro" id="IPR043129">
    <property type="entry name" value="ATPase_NBD"/>
</dbReference>
<dbReference type="Pfam" id="PF00480">
    <property type="entry name" value="ROK"/>
    <property type="match status" value="1"/>
</dbReference>
<gene>
    <name evidence="4" type="ORF">SAMN05216180_2718</name>
</gene>
<dbReference type="InterPro" id="IPR000600">
    <property type="entry name" value="ROK"/>
</dbReference>
<dbReference type="GO" id="GO:0042732">
    <property type="term" value="P:D-xylose metabolic process"/>
    <property type="evidence" value="ECO:0007669"/>
    <property type="project" value="UniProtKB-KW"/>
</dbReference>
<dbReference type="RefSeq" id="WP_092756084.1">
    <property type="nucleotide sequence ID" value="NZ_FOCG01000003.1"/>
</dbReference>
<dbReference type="OrthoDB" id="9810372at2"/>
<keyword evidence="5" id="KW-1185">Reference proteome</keyword>
<dbReference type="PANTHER" id="PTHR18964:SF149">
    <property type="entry name" value="BIFUNCTIONAL UDP-N-ACETYLGLUCOSAMINE 2-EPIMERASE_N-ACETYLMANNOSAMINE KINASE"/>
    <property type="match status" value="1"/>
</dbReference>
<protein>
    <submittedName>
        <fullName evidence="4">Sugar kinase of the NBD/HSP70 family, may contain an N-terminal HTH domain</fullName>
    </submittedName>
</protein>
<keyword evidence="3" id="KW-0859">Xylose metabolism</keyword>
<dbReference type="GO" id="GO:0016301">
    <property type="term" value="F:kinase activity"/>
    <property type="evidence" value="ECO:0007669"/>
    <property type="project" value="UniProtKB-KW"/>
</dbReference>
<reference evidence="4 5" key="1">
    <citation type="submission" date="2016-10" db="EMBL/GenBank/DDBJ databases">
        <authorList>
            <person name="de Groot N.N."/>
        </authorList>
    </citation>
    <scope>NUCLEOTIDE SEQUENCE [LARGE SCALE GENOMIC DNA]</scope>
    <source>
        <strain evidence="4 5">CGMCC 1.5070</strain>
    </source>
</reference>